<dbReference type="Gene3D" id="1.20.1250.20">
    <property type="entry name" value="MFS general substrate transporter like domains"/>
    <property type="match status" value="1"/>
</dbReference>
<organism evidence="3">
    <name type="scientific">anaerobic digester metagenome</name>
    <dbReference type="NCBI Taxonomy" id="1263854"/>
    <lineage>
        <taxon>unclassified sequences</taxon>
        <taxon>metagenomes</taxon>
        <taxon>ecological metagenomes</taxon>
    </lineage>
</organism>
<dbReference type="InterPro" id="IPR052714">
    <property type="entry name" value="MFS_Exporter"/>
</dbReference>
<name>A0A485MAA5_9ZZZZ</name>
<dbReference type="PANTHER" id="PTHR23531:SF2">
    <property type="entry name" value="PERMEASE"/>
    <property type="match status" value="1"/>
</dbReference>
<evidence type="ECO:0000256" key="1">
    <source>
        <dbReference type="SAM" id="Phobius"/>
    </source>
</evidence>
<evidence type="ECO:0000259" key="2">
    <source>
        <dbReference type="PROSITE" id="PS50850"/>
    </source>
</evidence>
<protein>
    <submittedName>
        <fullName evidence="3">Transporter</fullName>
    </submittedName>
</protein>
<feature type="transmembrane region" description="Helical" evidence="1">
    <location>
        <begin position="12"/>
        <end position="35"/>
    </location>
</feature>
<feature type="transmembrane region" description="Helical" evidence="1">
    <location>
        <begin position="77"/>
        <end position="100"/>
    </location>
</feature>
<reference evidence="3" key="1">
    <citation type="submission" date="2019-03" db="EMBL/GenBank/DDBJ databases">
        <authorList>
            <person name="Hao L."/>
        </authorList>
    </citation>
    <scope>NUCLEOTIDE SEQUENCE</scope>
</reference>
<dbReference type="InterPro" id="IPR011701">
    <property type="entry name" value="MFS"/>
</dbReference>
<dbReference type="EMBL" id="CAADRN010000401">
    <property type="protein sequence ID" value="VFU19687.1"/>
    <property type="molecule type" value="Genomic_DNA"/>
</dbReference>
<feature type="transmembrane region" description="Helical" evidence="1">
    <location>
        <begin position="136"/>
        <end position="157"/>
    </location>
</feature>
<feature type="transmembrane region" description="Helical" evidence="1">
    <location>
        <begin position="365"/>
        <end position="383"/>
    </location>
</feature>
<feature type="transmembrane region" description="Helical" evidence="1">
    <location>
        <begin position="212"/>
        <end position="233"/>
    </location>
</feature>
<dbReference type="CDD" id="cd17489">
    <property type="entry name" value="MFS_YfcJ_like"/>
    <property type="match status" value="1"/>
</dbReference>
<dbReference type="GO" id="GO:0022857">
    <property type="term" value="F:transmembrane transporter activity"/>
    <property type="evidence" value="ECO:0007669"/>
    <property type="project" value="InterPro"/>
</dbReference>
<accession>A0A485MAA5</accession>
<evidence type="ECO:0000313" key="3">
    <source>
        <dbReference type="EMBL" id="VFU19687.1"/>
    </source>
</evidence>
<keyword evidence="1" id="KW-1133">Transmembrane helix</keyword>
<keyword evidence="1" id="KW-0812">Transmembrane</keyword>
<dbReference type="SUPFAM" id="SSF103473">
    <property type="entry name" value="MFS general substrate transporter"/>
    <property type="match status" value="1"/>
</dbReference>
<feature type="transmembrane region" description="Helical" evidence="1">
    <location>
        <begin position="298"/>
        <end position="317"/>
    </location>
</feature>
<feature type="transmembrane region" description="Helical" evidence="1">
    <location>
        <begin position="47"/>
        <end position="65"/>
    </location>
</feature>
<dbReference type="InterPro" id="IPR036259">
    <property type="entry name" value="MFS_trans_sf"/>
</dbReference>
<gene>
    <name evidence="3" type="ORF">SCFA_960006</name>
</gene>
<feature type="transmembrane region" description="Helical" evidence="1">
    <location>
        <begin position="106"/>
        <end position="127"/>
    </location>
</feature>
<feature type="transmembrane region" description="Helical" evidence="1">
    <location>
        <begin position="245"/>
        <end position="263"/>
    </location>
</feature>
<dbReference type="InterPro" id="IPR020846">
    <property type="entry name" value="MFS_dom"/>
</dbReference>
<dbReference type="PROSITE" id="PS50850">
    <property type="entry name" value="MFS"/>
    <property type="match status" value="1"/>
</dbReference>
<dbReference type="Pfam" id="PF07690">
    <property type="entry name" value="MFS_1"/>
    <property type="match status" value="1"/>
</dbReference>
<feature type="transmembrane region" description="Helical" evidence="1">
    <location>
        <begin position="275"/>
        <end position="292"/>
    </location>
</feature>
<sequence length="400" mass="43295">MEKPKLWTKDFVIITFLNLITFLNFYLLIVIISGYAISRFDSSPGEAGFSASIFVIGTIIIRLFAGKWIVRIGHKKTLSAGIILCLLMSLIYLVVNSIYLLNAVRFLHGVAFGIATTATGTIVASIIPKGRSGEGIAYFGMSITLATAIGPFLGMFLNQLGGYNMVFIANAMATAVGVVFLRLLSFSVIELTKGQLQEVSGFKFNNFFEPKVIPISNVIMIIYICYGSIVSFLAVYAQEINLSDAASFFFIIYAAVILISRPFIGRLFDSLGENLIMYSSIIIYIIGMALFSNAHHGFTLLLSGALLGIGIGAIQSSTQAISVKITPMHRMGLANSTYLLFLDLGMGIGPILTGLVIPFTNYRGVYTGAAIVGAACLLLYYLVHGRTVLYSSAGNISERC</sequence>
<proteinExistence type="predicted"/>
<feature type="transmembrane region" description="Helical" evidence="1">
    <location>
        <begin position="338"/>
        <end position="359"/>
    </location>
</feature>
<dbReference type="AlphaFoldDB" id="A0A485MAA5"/>
<dbReference type="PANTHER" id="PTHR23531">
    <property type="entry name" value="QUINOLENE RESISTANCE PROTEIN NORA"/>
    <property type="match status" value="1"/>
</dbReference>
<feature type="domain" description="Major facilitator superfamily (MFS) profile" evidence="2">
    <location>
        <begin position="10"/>
        <end position="388"/>
    </location>
</feature>
<feature type="transmembrane region" description="Helical" evidence="1">
    <location>
        <begin position="163"/>
        <end position="184"/>
    </location>
</feature>
<keyword evidence="1" id="KW-0472">Membrane</keyword>